<dbReference type="PROSITE" id="PS00957">
    <property type="entry name" value="NAD_G3PDH"/>
    <property type="match status" value="1"/>
</dbReference>
<dbReference type="NCBIfam" id="NF000942">
    <property type="entry name" value="PRK00094.1-4"/>
    <property type="match status" value="1"/>
</dbReference>
<feature type="binding site" evidence="8">
    <location>
        <position position="230"/>
    </location>
    <ligand>
        <name>sn-glycerol 3-phosphate</name>
        <dbReference type="ChEBI" id="CHEBI:57597"/>
    </ligand>
</feature>
<evidence type="ECO:0000256" key="5">
    <source>
        <dbReference type="ARBA" id="ARBA00023098"/>
    </source>
</evidence>
<comment type="similarity">
    <text evidence="1 8">Belongs to the NAD-dependent glycerol-3-phosphate dehydrogenase family.</text>
</comment>
<feature type="binding site" evidence="8">
    <location>
        <position position="37"/>
    </location>
    <ligand>
        <name>NADPH</name>
        <dbReference type="ChEBI" id="CHEBI:57783"/>
    </ligand>
</feature>
<feature type="active site" description="Proton acceptor" evidence="8">
    <location>
        <position position="167"/>
    </location>
</feature>
<feature type="binding site" evidence="8">
    <location>
        <position position="36"/>
    </location>
    <ligand>
        <name>NADPH</name>
        <dbReference type="ChEBI" id="CHEBI:57783"/>
    </ligand>
</feature>
<evidence type="ECO:0000313" key="11">
    <source>
        <dbReference type="EMBL" id="MCJ2541890.1"/>
    </source>
</evidence>
<gene>
    <name evidence="8" type="primary">gpsA</name>
    <name evidence="11" type="ORF">JX360_03040</name>
</gene>
<evidence type="ECO:0000259" key="10">
    <source>
        <dbReference type="Pfam" id="PF07479"/>
    </source>
</evidence>
<comment type="caution">
    <text evidence="11">The sequence shown here is derived from an EMBL/GenBank/DDBJ whole genome shotgun (WGS) entry which is preliminary data.</text>
</comment>
<dbReference type="Gene3D" id="1.10.1040.10">
    <property type="entry name" value="N-(1-d-carboxylethyl)-l-norvaline Dehydrogenase, domain 2"/>
    <property type="match status" value="1"/>
</dbReference>
<dbReference type="InterPro" id="IPR011128">
    <property type="entry name" value="G3P_DH_NAD-dep_N"/>
</dbReference>
<dbReference type="Gene3D" id="3.40.50.720">
    <property type="entry name" value="NAD(P)-binding Rossmann-like Domain"/>
    <property type="match status" value="2"/>
</dbReference>
<dbReference type="HAMAP" id="MF_00394">
    <property type="entry name" value="NAD_Glyc3P_dehydrog"/>
    <property type="match status" value="1"/>
</dbReference>
<evidence type="ECO:0000256" key="3">
    <source>
        <dbReference type="ARBA" id="ARBA00023002"/>
    </source>
</evidence>
<feature type="binding site" evidence="8">
    <location>
        <position position="257"/>
    </location>
    <ligand>
        <name>NADPH</name>
        <dbReference type="ChEBI" id="CHEBI:57783"/>
    </ligand>
</feature>
<dbReference type="GO" id="GO:0047952">
    <property type="term" value="F:glycerol-3-phosphate dehydrogenase [NAD(P)+] activity"/>
    <property type="evidence" value="ECO:0007669"/>
    <property type="project" value="UniProtKB-EC"/>
</dbReference>
<dbReference type="EC" id="1.1.1.94" evidence="8"/>
<dbReference type="NCBIfam" id="NF000940">
    <property type="entry name" value="PRK00094.1-2"/>
    <property type="match status" value="1"/>
</dbReference>
<feature type="domain" description="Glycerol-3-phosphate dehydrogenase NAD-dependent N-terminal" evidence="9">
    <location>
        <begin position="8"/>
        <end position="38"/>
    </location>
</feature>
<feature type="binding site" evidence="8">
    <location>
        <position position="231"/>
    </location>
    <ligand>
        <name>sn-glycerol 3-phosphate</name>
        <dbReference type="ChEBI" id="CHEBI:57597"/>
    </ligand>
</feature>
<comment type="catalytic activity">
    <reaction evidence="8">
        <text>sn-glycerol 3-phosphate + NAD(+) = dihydroxyacetone phosphate + NADH + H(+)</text>
        <dbReference type="Rhea" id="RHEA:11092"/>
        <dbReference type="ChEBI" id="CHEBI:15378"/>
        <dbReference type="ChEBI" id="CHEBI:57540"/>
        <dbReference type="ChEBI" id="CHEBI:57597"/>
        <dbReference type="ChEBI" id="CHEBI:57642"/>
        <dbReference type="ChEBI" id="CHEBI:57945"/>
        <dbReference type="EC" id="1.1.1.94"/>
    </reaction>
</comment>
<comment type="catalytic activity">
    <reaction evidence="8">
        <text>sn-glycerol 3-phosphate + NADP(+) = dihydroxyacetone phosphate + NADPH + H(+)</text>
        <dbReference type="Rhea" id="RHEA:11096"/>
        <dbReference type="ChEBI" id="CHEBI:15378"/>
        <dbReference type="ChEBI" id="CHEBI:57597"/>
        <dbReference type="ChEBI" id="CHEBI:57642"/>
        <dbReference type="ChEBI" id="CHEBI:57783"/>
        <dbReference type="ChEBI" id="CHEBI:58349"/>
        <dbReference type="EC" id="1.1.1.94"/>
    </reaction>
</comment>
<keyword evidence="8" id="KW-0547">Nucleotide-binding</keyword>
<dbReference type="PANTHER" id="PTHR11728">
    <property type="entry name" value="GLYCEROL-3-PHOSPHATE DEHYDROGENASE"/>
    <property type="match status" value="1"/>
</dbReference>
<evidence type="ECO:0000256" key="4">
    <source>
        <dbReference type="ARBA" id="ARBA00023027"/>
    </source>
</evidence>
<keyword evidence="8" id="KW-0521">NADP</keyword>
<comment type="caution">
    <text evidence="8">Lacks conserved residue(s) required for the propagation of feature annotation.</text>
</comment>
<comment type="subcellular location">
    <subcellularLocation>
        <location evidence="8">Cytoplasm</location>
    </subcellularLocation>
</comment>
<feature type="binding site" evidence="8">
    <location>
        <position position="84"/>
    </location>
    <ligand>
        <name>sn-glycerol 3-phosphate</name>
        <dbReference type="ChEBI" id="CHEBI:57597"/>
    </ligand>
</feature>
<dbReference type="Proteomes" id="UP000830835">
    <property type="component" value="Unassembled WGS sequence"/>
</dbReference>
<feature type="domain" description="Glycerol-3-phosphate dehydrogenase NAD-dependent C-terminal" evidence="10">
    <location>
        <begin position="156"/>
        <end position="296"/>
    </location>
</feature>
<comment type="pathway">
    <text evidence="8">Membrane lipid metabolism; glycerophospholipid metabolism.</text>
</comment>
<evidence type="ECO:0000256" key="2">
    <source>
        <dbReference type="ARBA" id="ARBA00022516"/>
    </source>
</evidence>
<dbReference type="EMBL" id="JAFIRA010000004">
    <property type="protein sequence ID" value="MCJ2541890.1"/>
    <property type="molecule type" value="Genomic_DNA"/>
</dbReference>
<evidence type="ECO:0000313" key="12">
    <source>
        <dbReference type="Proteomes" id="UP000830835"/>
    </source>
</evidence>
<evidence type="ECO:0000256" key="1">
    <source>
        <dbReference type="ARBA" id="ARBA00011009"/>
    </source>
</evidence>
<keyword evidence="8" id="KW-0963">Cytoplasm</keyword>
<name>A0ABT0C7X7_THEVL</name>
<sequence length="307" mass="31881">MATSTQTIAILGAGAWGSTLAMLAQAQGHRVRVWDRRTAPDLAGVLQGAEVIVSAVSMAGVRPLAGAVQKIGIPPQAILVSATKGLDPVELLTPTQIWAANFPNQAVVVLSGPNLSVEIRQGLPAAAVVASRDPWAATQVQRALSSDRFRLYTSSDPIGVELGGTLKNVIAIAVGVCDGLQLGTNARSALVTRGLAEMIRVGSRLGARPETLNGLSGLGDLLATCHSPLSRNYRVGYGLGQGKPLGQVLAEIEGTAEGIHTAPVLLKIAAQHGIPVPITHEVQLLLQGQTTPVAALARLMERQLKSE</sequence>
<evidence type="ECO:0000256" key="7">
    <source>
        <dbReference type="ARBA" id="ARBA00023264"/>
    </source>
</evidence>
<protein>
    <recommendedName>
        <fullName evidence="8">Glycerol-3-phosphate dehydrogenase [NAD(P)+]</fullName>
        <ecNumber evidence="8">1.1.1.94</ecNumber>
    </recommendedName>
    <alternativeName>
        <fullName evidence="8">NAD(P)(+)-dependent glycerol-3-phosphate dehydrogenase</fullName>
    </alternativeName>
    <alternativeName>
        <fullName evidence="8">NAD(P)H-dependent dihydroxyacetone-phosphate reductase</fullName>
    </alternativeName>
</protein>
<evidence type="ECO:0000259" key="9">
    <source>
        <dbReference type="Pfam" id="PF01210"/>
    </source>
</evidence>
<feature type="binding site" evidence="8">
    <location>
        <position position="112"/>
    </location>
    <ligand>
        <name>sn-glycerol 3-phosphate</name>
        <dbReference type="ChEBI" id="CHEBI:57597"/>
    </ligand>
</feature>
<keyword evidence="4 8" id="KW-0520">NAD</keyword>
<feature type="binding site" evidence="8">
    <location>
        <position position="231"/>
    </location>
    <ligand>
        <name>NADPH</name>
        <dbReference type="ChEBI" id="CHEBI:57783"/>
    </ligand>
</feature>
<keyword evidence="12" id="KW-1185">Reference proteome</keyword>
<evidence type="ECO:0000256" key="8">
    <source>
        <dbReference type="HAMAP-Rule" id="MF_00394"/>
    </source>
</evidence>
<dbReference type="PANTHER" id="PTHR11728:SF1">
    <property type="entry name" value="GLYCEROL-3-PHOSPHATE DEHYDROGENASE [NAD(+)] 2, CHLOROPLASTIC"/>
    <property type="match status" value="1"/>
</dbReference>
<dbReference type="InterPro" id="IPR036291">
    <property type="entry name" value="NAD(P)-bd_dom_sf"/>
</dbReference>
<dbReference type="InterPro" id="IPR013328">
    <property type="entry name" value="6PGD_dom2"/>
</dbReference>
<dbReference type="Pfam" id="PF01210">
    <property type="entry name" value="NAD_Gly3P_dh_N"/>
    <property type="match status" value="2"/>
</dbReference>
<keyword evidence="7 8" id="KW-1208">Phospholipid metabolism</keyword>
<feature type="binding site" evidence="8">
    <location>
        <position position="220"/>
    </location>
    <ligand>
        <name>sn-glycerol 3-phosphate</name>
        <dbReference type="ChEBI" id="CHEBI:57597"/>
    </ligand>
</feature>
<proteinExistence type="inferred from homology"/>
<feature type="binding site" evidence="8">
    <location>
        <position position="116"/>
    </location>
    <ligand>
        <name>NADPH</name>
        <dbReference type="ChEBI" id="CHEBI:57783"/>
    </ligand>
</feature>
<dbReference type="InterPro" id="IPR008927">
    <property type="entry name" value="6-PGluconate_DH-like_C_sf"/>
</dbReference>
<feature type="domain" description="Glycerol-3-phosphate dehydrogenase NAD-dependent N-terminal" evidence="9">
    <location>
        <begin position="39"/>
        <end position="134"/>
    </location>
</feature>
<keyword evidence="6 8" id="KW-0594">Phospholipid biosynthesis</keyword>
<evidence type="ECO:0000256" key="6">
    <source>
        <dbReference type="ARBA" id="ARBA00023209"/>
    </source>
</evidence>
<accession>A0ABT0C7X7</accession>
<feature type="binding site" evidence="8">
    <location>
        <position position="167"/>
    </location>
    <ligand>
        <name>sn-glycerol 3-phosphate</name>
        <dbReference type="ChEBI" id="CHEBI:57597"/>
    </ligand>
</feature>
<feature type="binding site" evidence="8">
    <location>
        <position position="232"/>
    </location>
    <ligand>
        <name>sn-glycerol 3-phosphate</name>
        <dbReference type="ChEBI" id="CHEBI:57597"/>
    </ligand>
</feature>
<dbReference type="NCBIfam" id="NF011212">
    <property type="entry name" value="PRK14619.1"/>
    <property type="match status" value="1"/>
</dbReference>
<dbReference type="SUPFAM" id="SSF48179">
    <property type="entry name" value="6-phosphogluconate dehydrogenase C-terminal domain-like"/>
    <property type="match status" value="1"/>
</dbReference>
<organism evidence="11 12">
    <name type="scientific">Thermostichus vulcanus str. 'Rupite'</name>
    <dbReference type="NCBI Taxonomy" id="2813851"/>
    <lineage>
        <taxon>Bacteria</taxon>
        <taxon>Bacillati</taxon>
        <taxon>Cyanobacteriota</taxon>
        <taxon>Cyanophyceae</taxon>
        <taxon>Thermostichales</taxon>
        <taxon>Thermostichaceae</taxon>
        <taxon>Thermostichus</taxon>
    </lineage>
</organism>
<keyword evidence="5 8" id="KW-0443">Lipid metabolism</keyword>
<feature type="binding site" evidence="8">
    <location>
        <position position="84"/>
    </location>
    <ligand>
        <name>NADPH</name>
        <dbReference type="ChEBI" id="CHEBI:57783"/>
    </ligand>
</feature>
<dbReference type="InterPro" id="IPR006168">
    <property type="entry name" value="G3P_DH_NAD-dep"/>
</dbReference>
<keyword evidence="2 8" id="KW-0444">Lipid biosynthesis</keyword>
<comment type="function">
    <text evidence="8">Catalyzes the reduction of the glycolytic intermediate dihydroxyacetone phosphate (DHAP) to sn-glycerol 3-phosphate (G3P), the key precursor for phospholipid synthesis.</text>
</comment>
<dbReference type="SUPFAM" id="SSF51735">
    <property type="entry name" value="NAD(P)-binding Rossmann-fold domains"/>
    <property type="match status" value="1"/>
</dbReference>
<reference evidence="11" key="1">
    <citation type="submission" date="2021-02" db="EMBL/GenBank/DDBJ databases">
        <title>The CRISPR/cas machinery reduction and long-range gene transfer in the hot spring cyanobacterium Synechococcus.</title>
        <authorList>
            <person name="Dvorak P."/>
            <person name="Jahodarova E."/>
            <person name="Hasler P."/>
            <person name="Poulickova A."/>
        </authorList>
    </citation>
    <scope>NUCLEOTIDE SEQUENCE</scope>
    <source>
        <strain evidence="11">Rupite</strain>
    </source>
</reference>
<dbReference type="PIRSF" id="PIRSF000114">
    <property type="entry name" value="Glycerol-3-P_dh"/>
    <property type="match status" value="1"/>
</dbReference>
<keyword evidence="3 8" id="KW-0560">Oxidoreductase</keyword>
<dbReference type="InterPro" id="IPR006109">
    <property type="entry name" value="G3P_DH_NAD-dep_C"/>
</dbReference>
<dbReference type="Pfam" id="PF07479">
    <property type="entry name" value="NAD_Gly3P_dh_C"/>
    <property type="match status" value="1"/>
</dbReference>
<feature type="binding site" evidence="8">
    <location>
        <position position="16"/>
    </location>
    <ligand>
        <name>NADPH</name>
        <dbReference type="ChEBI" id="CHEBI:57783"/>
    </ligand>
</feature>